<evidence type="ECO:0000256" key="13">
    <source>
        <dbReference type="ARBA" id="ARBA00039001"/>
    </source>
</evidence>
<dbReference type="InterPro" id="IPR043130">
    <property type="entry name" value="CDP-OH_PTrfase_TM_dom"/>
</dbReference>
<keyword evidence="12" id="KW-1208">Phospholipid metabolism</keyword>
<dbReference type="PANTHER" id="PTHR14269">
    <property type="entry name" value="CDP-DIACYLGLYCEROL--GLYCEROL-3-PHOSPHATE 3-PHOSPHATIDYLTRANSFERASE-RELATED"/>
    <property type="match status" value="1"/>
</dbReference>
<evidence type="ECO:0000256" key="3">
    <source>
        <dbReference type="ARBA" id="ARBA00022516"/>
    </source>
</evidence>
<dbReference type="InterPro" id="IPR050324">
    <property type="entry name" value="CDP-alcohol_PTase-I"/>
</dbReference>
<gene>
    <name evidence="17" type="ORF">APLA_LOCUS12596</name>
</gene>
<protein>
    <recommendedName>
        <fullName evidence="13">cardiolipin synthase (CMP-forming)</fullName>
        <ecNumber evidence="13">2.7.8.41</ecNumber>
    </recommendedName>
</protein>
<dbReference type="EMBL" id="CADEBD010000344">
    <property type="protein sequence ID" value="CAB3248955.1"/>
    <property type="molecule type" value="Genomic_DNA"/>
</dbReference>
<name>A0A8S1AQV6_ARCPL</name>
<evidence type="ECO:0000256" key="5">
    <source>
        <dbReference type="ARBA" id="ARBA00022692"/>
    </source>
</evidence>
<feature type="transmembrane region" description="Helical" evidence="16">
    <location>
        <begin position="279"/>
        <end position="298"/>
    </location>
</feature>
<evidence type="ECO:0000256" key="8">
    <source>
        <dbReference type="ARBA" id="ARBA00023098"/>
    </source>
</evidence>
<evidence type="ECO:0000256" key="1">
    <source>
        <dbReference type="ARBA" id="ARBA00004448"/>
    </source>
</evidence>
<accession>A0A8S1AQV6</accession>
<evidence type="ECO:0000256" key="16">
    <source>
        <dbReference type="SAM" id="Phobius"/>
    </source>
</evidence>
<keyword evidence="4" id="KW-0808">Transferase</keyword>
<dbReference type="Proteomes" id="UP000494256">
    <property type="component" value="Unassembled WGS sequence"/>
</dbReference>
<dbReference type="GO" id="GO:0032049">
    <property type="term" value="P:cardiolipin biosynthetic process"/>
    <property type="evidence" value="ECO:0007669"/>
    <property type="project" value="TreeGrafter"/>
</dbReference>
<feature type="coiled-coil region" evidence="15">
    <location>
        <begin position="74"/>
        <end position="101"/>
    </location>
</feature>
<keyword evidence="10 16" id="KW-0472">Membrane</keyword>
<keyword evidence="9" id="KW-0496">Mitochondrion</keyword>
<evidence type="ECO:0000256" key="6">
    <source>
        <dbReference type="ARBA" id="ARBA00022792"/>
    </source>
</evidence>
<feature type="transmembrane region" description="Helical" evidence="16">
    <location>
        <begin position="304"/>
        <end position="326"/>
    </location>
</feature>
<dbReference type="EC" id="2.7.8.41" evidence="13"/>
<evidence type="ECO:0000313" key="18">
    <source>
        <dbReference type="Proteomes" id="UP000494256"/>
    </source>
</evidence>
<evidence type="ECO:0000256" key="2">
    <source>
        <dbReference type="ARBA" id="ARBA00010441"/>
    </source>
</evidence>
<evidence type="ECO:0000256" key="10">
    <source>
        <dbReference type="ARBA" id="ARBA00023136"/>
    </source>
</evidence>
<dbReference type="Pfam" id="PF01066">
    <property type="entry name" value="CDP-OH_P_transf"/>
    <property type="match status" value="1"/>
</dbReference>
<proteinExistence type="inferred from homology"/>
<dbReference type="Gene3D" id="1.20.120.1760">
    <property type="match status" value="1"/>
</dbReference>
<organism evidence="17 18">
    <name type="scientific">Arctia plantaginis</name>
    <name type="common">Wood tiger moth</name>
    <name type="synonym">Phalaena plantaginis</name>
    <dbReference type="NCBI Taxonomy" id="874455"/>
    <lineage>
        <taxon>Eukaryota</taxon>
        <taxon>Metazoa</taxon>
        <taxon>Ecdysozoa</taxon>
        <taxon>Arthropoda</taxon>
        <taxon>Hexapoda</taxon>
        <taxon>Insecta</taxon>
        <taxon>Pterygota</taxon>
        <taxon>Neoptera</taxon>
        <taxon>Endopterygota</taxon>
        <taxon>Lepidoptera</taxon>
        <taxon>Glossata</taxon>
        <taxon>Ditrysia</taxon>
        <taxon>Noctuoidea</taxon>
        <taxon>Erebidae</taxon>
        <taxon>Arctiinae</taxon>
        <taxon>Arctia</taxon>
    </lineage>
</organism>
<comment type="subcellular location">
    <subcellularLocation>
        <location evidence="1">Mitochondrion inner membrane</location>
        <topology evidence="1">Multi-pass membrane protein</topology>
    </subcellularLocation>
</comment>
<keyword evidence="5 16" id="KW-0812">Transmembrane</keyword>
<keyword evidence="7 16" id="KW-1133">Transmembrane helix</keyword>
<evidence type="ECO:0000256" key="4">
    <source>
        <dbReference type="ARBA" id="ARBA00022679"/>
    </source>
</evidence>
<evidence type="ECO:0000313" key="17">
    <source>
        <dbReference type="EMBL" id="CAB3248955.1"/>
    </source>
</evidence>
<dbReference type="InterPro" id="IPR000462">
    <property type="entry name" value="CDP-OH_P_trans"/>
</dbReference>
<evidence type="ECO:0000256" key="11">
    <source>
        <dbReference type="ARBA" id="ARBA00023209"/>
    </source>
</evidence>
<evidence type="ECO:0000256" key="12">
    <source>
        <dbReference type="ARBA" id="ARBA00023264"/>
    </source>
</evidence>
<comment type="caution">
    <text evidence="17">The sequence shown here is derived from an EMBL/GenBank/DDBJ whole genome shotgun (WGS) entry which is preliminary data.</text>
</comment>
<evidence type="ECO:0000256" key="14">
    <source>
        <dbReference type="ARBA" id="ARBA00047433"/>
    </source>
</evidence>
<keyword evidence="6" id="KW-0999">Mitochondrion inner membrane</keyword>
<dbReference type="GO" id="GO:0043337">
    <property type="term" value="F:cardiolipin synthase (CMP-forming)"/>
    <property type="evidence" value="ECO:0007669"/>
    <property type="project" value="UniProtKB-EC"/>
</dbReference>
<evidence type="ECO:0000256" key="9">
    <source>
        <dbReference type="ARBA" id="ARBA00023128"/>
    </source>
</evidence>
<keyword evidence="15" id="KW-0175">Coiled coil</keyword>
<evidence type="ECO:0000256" key="7">
    <source>
        <dbReference type="ARBA" id="ARBA00022989"/>
    </source>
</evidence>
<reference evidence="17 18" key="1">
    <citation type="submission" date="2020-04" db="EMBL/GenBank/DDBJ databases">
        <authorList>
            <person name="Wallbank WR R."/>
            <person name="Pardo Diaz C."/>
            <person name="Kozak K."/>
            <person name="Martin S."/>
            <person name="Jiggins C."/>
            <person name="Moest M."/>
            <person name="Warren A I."/>
            <person name="Byers J.R.P. K."/>
            <person name="Montejo-Kovacevich G."/>
            <person name="Yen C E."/>
        </authorList>
    </citation>
    <scope>NUCLEOTIDE SEQUENCE [LARGE SCALE GENOMIC DNA]</scope>
</reference>
<feature type="transmembrane region" description="Helical" evidence="16">
    <location>
        <begin position="210"/>
        <end position="227"/>
    </location>
</feature>
<evidence type="ECO:0000256" key="15">
    <source>
        <dbReference type="SAM" id="Coils"/>
    </source>
</evidence>
<dbReference type="OrthoDB" id="7442607at2759"/>
<feature type="transmembrane region" description="Helical" evidence="16">
    <location>
        <begin position="168"/>
        <end position="189"/>
    </location>
</feature>
<keyword evidence="11" id="KW-0594">Phospholipid biosynthesis</keyword>
<dbReference type="FunFam" id="1.20.120.1760:FF:000005">
    <property type="entry name" value="Cardiolipin synthase 1"/>
    <property type="match status" value="1"/>
</dbReference>
<dbReference type="PANTHER" id="PTHR14269:SF60">
    <property type="entry name" value="CARDIOLIPIN SYNTHASE (CMP-FORMING)"/>
    <property type="match status" value="1"/>
</dbReference>
<sequence length="338" mass="38290">MKLLARCNFVKNVSFLSRFHGPHTSISIQKYLTILSNRRQQQIKLSFISCLYSSNEKKQFITLEKKAHSIKDALDHKKVLLKDAEHKIRQKSEEIVRDLKQQNKITSQKFKVQKEYIIKDIIETKGKIKERIEDVIEKENIYTIPNILCITRIAMSPYLGYTIFQEQYYLALGLLACAGITDLLDGWIARNWKGQSTKMGSFLDPMADKVLIATLFVSLTYQNLIPLPLTLLIVSRDVALVIAAFVIRYISLPQPRTLSRYFDVTHATAQLAPTTISKFNTAIQLLLVGTTLASPVFGYVDHPALQTLCAVTAASTIVSALSYLVSKDTYKVLNKKSK</sequence>
<dbReference type="GO" id="GO:0005743">
    <property type="term" value="C:mitochondrial inner membrane"/>
    <property type="evidence" value="ECO:0007669"/>
    <property type="project" value="UniProtKB-SubCell"/>
</dbReference>
<keyword evidence="8" id="KW-0443">Lipid metabolism</keyword>
<dbReference type="AlphaFoldDB" id="A0A8S1AQV6"/>
<comment type="similarity">
    <text evidence="2">Belongs to the CDP-alcohol phosphatidyltransferase class-I family.</text>
</comment>
<keyword evidence="3" id="KW-0444">Lipid biosynthesis</keyword>
<comment type="catalytic activity">
    <reaction evidence="14">
        <text>a CDP-1,2-diacyl-sn-glycerol + a 1,2-diacyl-sn-glycero-3-phospho-(1'-sn-glycerol) = a cardiolipin + CMP + H(+)</text>
        <dbReference type="Rhea" id="RHEA:32931"/>
        <dbReference type="ChEBI" id="CHEBI:15378"/>
        <dbReference type="ChEBI" id="CHEBI:58332"/>
        <dbReference type="ChEBI" id="CHEBI:60377"/>
        <dbReference type="ChEBI" id="CHEBI:62237"/>
        <dbReference type="ChEBI" id="CHEBI:64716"/>
        <dbReference type="EC" id="2.7.8.41"/>
    </reaction>
</comment>